<evidence type="ECO:0000313" key="8">
    <source>
        <dbReference type="Proteomes" id="UP000762676"/>
    </source>
</evidence>
<accession>A0AAV4IFB2</accession>
<evidence type="ECO:0000313" key="7">
    <source>
        <dbReference type="EMBL" id="GFS08552.1"/>
    </source>
</evidence>
<dbReference type="AlphaFoldDB" id="A0AAV4IFB2"/>
<feature type="region of interest" description="Disordered" evidence="6">
    <location>
        <begin position="15"/>
        <end position="60"/>
    </location>
</feature>
<dbReference type="InterPro" id="IPR006802">
    <property type="entry name" value="Radial_spoke"/>
</dbReference>
<keyword evidence="2" id="KW-0963">Cytoplasm</keyword>
<dbReference type="Proteomes" id="UP000762676">
    <property type="component" value="Unassembled WGS sequence"/>
</dbReference>
<evidence type="ECO:0000256" key="4">
    <source>
        <dbReference type="ARBA" id="ARBA00023212"/>
    </source>
</evidence>
<organism evidence="7 8">
    <name type="scientific">Elysia marginata</name>
    <dbReference type="NCBI Taxonomy" id="1093978"/>
    <lineage>
        <taxon>Eukaryota</taxon>
        <taxon>Metazoa</taxon>
        <taxon>Spiralia</taxon>
        <taxon>Lophotrochozoa</taxon>
        <taxon>Mollusca</taxon>
        <taxon>Gastropoda</taxon>
        <taxon>Heterobranchia</taxon>
        <taxon>Euthyneura</taxon>
        <taxon>Panpulmonata</taxon>
        <taxon>Sacoglossa</taxon>
        <taxon>Placobranchoidea</taxon>
        <taxon>Plakobranchidae</taxon>
        <taxon>Elysia</taxon>
    </lineage>
</organism>
<feature type="compositionally biased region" description="Acidic residues" evidence="6">
    <location>
        <begin position="179"/>
        <end position="207"/>
    </location>
</feature>
<dbReference type="GO" id="GO:0001534">
    <property type="term" value="C:radial spoke"/>
    <property type="evidence" value="ECO:0007669"/>
    <property type="project" value="InterPro"/>
</dbReference>
<dbReference type="EMBL" id="BMAT01009553">
    <property type="protein sequence ID" value="GFS08552.1"/>
    <property type="molecule type" value="Genomic_DNA"/>
</dbReference>
<keyword evidence="5" id="KW-0966">Cell projection</keyword>
<feature type="region of interest" description="Disordered" evidence="6">
    <location>
        <begin position="122"/>
        <end position="207"/>
    </location>
</feature>
<gene>
    <name evidence="7" type="ORF">ElyMa_004759300</name>
</gene>
<evidence type="ECO:0000256" key="3">
    <source>
        <dbReference type="ARBA" id="ARBA00023069"/>
    </source>
</evidence>
<keyword evidence="3" id="KW-0969">Cilium</keyword>
<evidence type="ECO:0000256" key="2">
    <source>
        <dbReference type="ARBA" id="ARBA00022490"/>
    </source>
</evidence>
<name>A0AAV4IFB2_9GAST</name>
<dbReference type="GO" id="GO:0035082">
    <property type="term" value="P:axoneme assembly"/>
    <property type="evidence" value="ECO:0007669"/>
    <property type="project" value="TreeGrafter"/>
</dbReference>
<comment type="caution">
    <text evidence="7">The sequence shown here is derived from an EMBL/GenBank/DDBJ whole genome shotgun (WGS) entry which is preliminary data.</text>
</comment>
<dbReference type="PANTHER" id="PTHR13159:SF0">
    <property type="entry name" value="RADIAL SPOKE HEAD 6 HOMOLOG A"/>
    <property type="match status" value="1"/>
</dbReference>
<dbReference type="Pfam" id="PF04712">
    <property type="entry name" value="Radial_spoke"/>
    <property type="match status" value="1"/>
</dbReference>
<evidence type="ECO:0000256" key="5">
    <source>
        <dbReference type="ARBA" id="ARBA00023273"/>
    </source>
</evidence>
<sequence length="207" mass="23261">MSVHRLIGTVWFNPVHAKRKQGEEGEGNEDEDDEEDDEEEERKEPDEPEPEYPQPLLIPVSEDVDVGPTQAWLARLTSQFVPEHSPVAVSSVTWPGAVAVATDRGKFFENLYIGFGQKQLDSTFDPATPEEPQIEFPTGPEVTEQDDPTPGEEAAIRAAMREQEEWQQLNGRKKGGREGEDEDEEEDEDDDEADDEDGGDYDDNDDD</sequence>
<keyword evidence="4" id="KW-0206">Cytoskeleton</keyword>
<evidence type="ECO:0000256" key="6">
    <source>
        <dbReference type="SAM" id="MobiDB-lite"/>
    </source>
</evidence>
<dbReference type="GO" id="GO:0060294">
    <property type="term" value="P:cilium movement involved in cell motility"/>
    <property type="evidence" value="ECO:0007669"/>
    <property type="project" value="InterPro"/>
</dbReference>
<keyword evidence="8" id="KW-1185">Reference proteome</keyword>
<proteinExistence type="predicted"/>
<protein>
    <submittedName>
        <fullName evidence="7">Radial spoke head protein 4-like protein A</fullName>
    </submittedName>
</protein>
<dbReference type="PANTHER" id="PTHR13159">
    <property type="entry name" value="RADIAL SPOKEHEAD-RELATED"/>
    <property type="match status" value="1"/>
</dbReference>
<evidence type="ECO:0000256" key="1">
    <source>
        <dbReference type="ARBA" id="ARBA00004430"/>
    </source>
</evidence>
<reference evidence="7 8" key="1">
    <citation type="journal article" date="2021" name="Elife">
        <title>Chloroplast acquisition without the gene transfer in kleptoplastic sea slugs, Plakobranchus ocellatus.</title>
        <authorList>
            <person name="Maeda T."/>
            <person name="Takahashi S."/>
            <person name="Yoshida T."/>
            <person name="Shimamura S."/>
            <person name="Takaki Y."/>
            <person name="Nagai Y."/>
            <person name="Toyoda A."/>
            <person name="Suzuki Y."/>
            <person name="Arimoto A."/>
            <person name="Ishii H."/>
            <person name="Satoh N."/>
            <person name="Nishiyama T."/>
            <person name="Hasebe M."/>
            <person name="Maruyama T."/>
            <person name="Minagawa J."/>
            <person name="Obokata J."/>
            <person name="Shigenobu S."/>
        </authorList>
    </citation>
    <scope>NUCLEOTIDE SEQUENCE [LARGE SCALE GENOMIC DNA]</scope>
</reference>
<comment type="subcellular location">
    <subcellularLocation>
        <location evidence="1">Cytoplasm</location>
        <location evidence="1">Cytoskeleton</location>
        <location evidence="1">Cilium axoneme</location>
    </subcellularLocation>
</comment>
<feature type="compositionally biased region" description="Acidic residues" evidence="6">
    <location>
        <begin position="24"/>
        <end position="50"/>
    </location>
</feature>